<keyword evidence="8" id="KW-1185">Reference proteome</keyword>
<keyword evidence="5" id="KW-0539">Nucleus</keyword>
<gene>
    <name evidence="6" type="ORF">GPM918_LOCUS32248</name>
    <name evidence="7" type="ORF">SRO942_LOCUS32909</name>
</gene>
<dbReference type="InterPro" id="IPR053719">
    <property type="entry name" value="Lipogen_MT_Stabilize_sf"/>
</dbReference>
<organism evidence="6 8">
    <name type="scientific">Didymodactylos carnosus</name>
    <dbReference type="NCBI Taxonomy" id="1234261"/>
    <lineage>
        <taxon>Eukaryota</taxon>
        <taxon>Metazoa</taxon>
        <taxon>Spiralia</taxon>
        <taxon>Gnathifera</taxon>
        <taxon>Rotifera</taxon>
        <taxon>Eurotatoria</taxon>
        <taxon>Bdelloidea</taxon>
        <taxon>Philodinida</taxon>
        <taxon>Philodinidae</taxon>
        <taxon>Didymodactylos</taxon>
    </lineage>
</organism>
<evidence type="ECO:0000256" key="3">
    <source>
        <dbReference type="ARBA" id="ARBA00009488"/>
    </source>
</evidence>
<dbReference type="Proteomes" id="UP000681722">
    <property type="component" value="Unassembled WGS sequence"/>
</dbReference>
<dbReference type="InterPro" id="IPR009786">
    <property type="entry name" value="Spot_14"/>
</dbReference>
<dbReference type="OrthoDB" id="5951908at2759"/>
<dbReference type="EMBL" id="CAJOBC010080433">
    <property type="protein sequence ID" value="CAF4272608.1"/>
    <property type="molecule type" value="Genomic_DNA"/>
</dbReference>
<evidence type="ECO:0000256" key="1">
    <source>
        <dbReference type="ARBA" id="ARBA00004123"/>
    </source>
</evidence>
<accession>A0A815JP76</accession>
<dbReference type="AlphaFoldDB" id="A0A815JP76"/>
<evidence type="ECO:0000256" key="5">
    <source>
        <dbReference type="ARBA" id="ARBA00023242"/>
    </source>
</evidence>
<evidence type="ECO:0000313" key="8">
    <source>
        <dbReference type="Proteomes" id="UP000663829"/>
    </source>
</evidence>
<evidence type="ECO:0000256" key="4">
    <source>
        <dbReference type="ARBA" id="ARBA00022490"/>
    </source>
</evidence>
<protein>
    <submittedName>
        <fullName evidence="6">Uncharacterized protein</fullName>
    </submittedName>
</protein>
<keyword evidence="4" id="KW-0963">Cytoplasm</keyword>
<dbReference type="Proteomes" id="UP000663829">
    <property type="component" value="Unassembled WGS sequence"/>
</dbReference>
<dbReference type="Gene3D" id="6.10.140.1610">
    <property type="match status" value="1"/>
</dbReference>
<proteinExistence type="inferred from homology"/>
<dbReference type="GO" id="GO:0005829">
    <property type="term" value="C:cytosol"/>
    <property type="evidence" value="ECO:0007669"/>
    <property type="project" value="TreeGrafter"/>
</dbReference>
<evidence type="ECO:0000313" key="6">
    <source>
        <dbReference type="EMBL" id="CAF1379244.1"/>
    </source>
</evidence>
<comment type="subcellular location">
    <subcellularLocation>
        <location evidence="2">Cytoplasm</location>
    </subcellularLocation>
    <subcellularLocation>
        <location evidence="1">Nucleus</location>
    </subcellularLocation>
</comment>
<evidence type="ECO:0000256" key="2">
    <source>
        <dbReference type="ARBA" id="ARBA00004496"/>
    </source>
</evidence>
<dbReference type="GO" id="GO:0046890">
    <property type="term" value="P:regulation of lipid biosynthetic process"/>
    <property type="evidence" value="ECO:0007669"/>
    <property type="project" value="TreeGrafter"/>
</dbReference>
<sequence length="226" mass="26086">MREITPRKTRNEYESSDDVTSSIQNILGSNDLPNKNIEILEGSSFLMENRDRSIAFFQLECPGVQSALKYFFHATKLMEEEVMLPTRLKDLASEKYLLQNESSNCNICLSPQLLYHFSATGMLSDQPSCHELFYFIQRIRDHLRCMKPFMSEENNPKTTTVTDSNKVLLELEEEEPQTFCENEGFNLLLSQLTSYYYGLVNILKYLAHLAQCVTSRYHEAICTNCG</sequence>
<reference evidence="6" key="1">
    <citation type="submission" date="2021-02" db="EMBL/GenBank/DDBJ databases">
        <authorList>
            <person name="Nowell W R."/>
        </authorList>
    </citation>
    <scope>NUCLEOTIDE SEQUENCE</scope>
</reference>
<evidence type="ECO:0000313" key="7">
    <source>
        <dbReference type="EMBL" id="CAF4272608.1"/>
    </source>
</evidence>
<dbReference type="GO" id="GO:0005634">
    <property type="term" value="C:nucleus"/>
    <property type="evidence" value="ECO:0007669"/>
    <property type="project" value="UniProtKB-SubCell"/>
</dbReference>
<comment type="caution">
    <text evidence="6">The sequence shown here is derived from an EMBL/GenBank/DDBJ whole genome shotgun (WGS) entry which is preliminary data.</text>
</comment>
<dbReference type="PANTHER" id="PTHR14315:SF17">
    <property type="entry name" value="MIP21584P"/>
    <property type="match status" value="1"/>
</dbReference>
<dbReference type="EMBL" id="CAJNOQ010016353">
    <property type="protein sequence ID" value="CAF1379244.1"/>
    <property type="molecule type" value="Genomic_DNA"/>
</dbReference>
<name>A0A815JP76_9BILA</name>
<comment type="similarity">
    <text evidence="3">Belongs to the SPOT14 family.</text>
</comment>
<dbReference type="Pfam" id="PF07084">
    <property type="entry name" value="Spot_14"/>
    <property type="match status" value="1"/>
</dbReference>
<dbReference type="PANTHER" id="PTHR14315">
    <property type="entry name" value="SPOT14 FAMILY MEMBER"/>
    <property type="match status" value="1"/>
</dbReference>